<feature type="transmembrane region" description="Helical" evidence="1">
    <location>
        <begin position="74"/>
        <end position="93"/>
    </location>
</feature>
<feature type="transmembrane region" description="Helical" evidence="1">
    <location>
        <begin position="12"/>
        <end position="36"/>
    </location>
</feature>
<proteinExistence type="predicted"/>
<protein>
    <submittedName>
        <fullName evidence="2">Membrane protein</fullName>
    </submittedName>
</protein>
<dbReference type="AlphaFoldDB" id="A0A0D5CGE3"/>
<gene>
    <name evidence="2" type="ORF">VO01_05880</name>
</gene>
<evidence type="ECO:0000256" key="1">
    <source>
        <dbReference type="SAM" id="Phobius"/>
    </source>
</evidence>
<evidence type="ECO:0000313" key="3">
    <source>
        <dbReference type="Proteomes" id="UP000032604"/>
    </source>
</evidence>
<feature type="transmembrane region" description="Helical" evidence="1">
    <location>
        <begin position="42"/>
        <end position="65"/>
    </location>
</feature>
<feature type="transmembrane region" description="Helical" evidence="1">
    <location>
        <begin position="99"/>
        <end position="119"/>
    </location>
</feature>
<dbReference type="Proteomes" id="UP000032604">
    <property type="component" value="Chromosome"/>
</dbReference>
<dbReference type="OrthoDB" id="5125636at2"/>
<keyword evidence="1" id="KW-0812">Transmembrane</keyword>
<evidence type="ECO:0000313" key="2">
    <source>
        <dbReference type="EMBL" id="AJW78723.1"/>
    </source>
</evidence>
<dbReference type="HOGENOM" id="CLU_139720_0_0_11"/>
<organism evidence="2 3">
    <name type="scientific">Clavibacter michiganensis subsp. insidiosus</name>
    <dbReference type="NCBI Taxonomy" id="33014"/>
    <lineage>
        <taxon>Bacteria</taxon>
        <taxon>Bacillati</taxon>
        <taxon>Actinomycetota</taxon>
        <taxon>Actinomycetes</taxon>
        <taxon>Micrococcales</taxon>
        <taxon>Microbacteriaceae</taxon>
        <taxon>Clavibacter</taxon>
    </lineage>
</organism>
<reference evidence="2 3" key="1">
    <citation type="journal article" date="2015" name="Genome Announc.">
        <title>Complete Genome Sequence of Clavibacter michiganensis subsp. insidiosus R1-1 Using PacBio Single-Molecule Real-Time Technology.</title>
        <authorList>
            <person name="Lu Y."/>
            <person name="Samac D.A."/>
            <person name="Glazebrook J."/>
            <person name="Ishimaru C.A."/>
        </authorList>
    </citation>
    <scope>NUCLEOTIDE SEQUENCE [LARGE SCALE GENOMIC DNA]</scope>
    <source>
        <strain evidence="2 3">R1-1</strain>
    </source>
</reference>
<dbReference type="RefSeq" id="WP_045527532.1">
    <property type="nucleotide sequence ID" value="NZ_CP011043.1"/>
</dbReference>
<keyword evidence="1" id="KW-0472">Membrane</keyword>
<accession>A0A0D5CGE3</accession>
<keyword evidence="1" id="KW-1133">Transmembrane helix</keyword>
<dbReference type="KEGG" id="cmh:VO01_05880"/>
<dbReference type="PATRIC" id="fig|33014.5.peg.1228"/>
<sequence>MQQSPALGLRRALYRWQFAAVVVLPAWLLVGWAAFGSGGWELLLVMLAAGALGIALLAALGLVLARRSVRTARAVSPTDAVAMGVLTLAVIGTGTYSVVSTWCAVVAVLAAVALVALGARQLVVETRQRMQEVIAVIERDAQPRPPEWKAAEGPDAGRTMRLD</sequence>
<name>A0A0D5CGE3_9MICO</name>
<dbReference type="EMBL" id="CP011043">
    <property type="protein sequence ID" value="AJW78723.1"/>
    <property type="molecule type" value="Genomic_DNA"/>
</dbReference>